<reference evidence="1 2" key="1">
    <citation type="journal article" date="2016" name="Nat. Commun.">
        <title>Extremotolerant tardigrade genome and improved radiotolerance of human cultured cells by tardigrade-unique protein.</title>
        <authorList>
            <person name="Hashimoto T."/>
            <person name="Horikawa D.D."/>
            <person name="Saito Y."/>
            <person name="Kuwahara H."/>
            <person name="Kozuka-Hata H."/>
            <person name="Shin-I T."/>
            <person name="Minakuchi Y."/>
            <person name="Ohishi K."/>
            <person name="Motoyama A."/>
            <person name="Aizu T."/>
            <person name="Enomoto A."/>
            <person name="Kondo K."/>
            <person name="Tanaka S."/>
            <person name="Hara Y."/>
            <person name="Koshikawa S."/>
            <person name="Sagara H."/>
            <person name="Miura T."/>
            <person name="Yokobori S."/>
            <person name="Miyagawa K."/>
            <person name="Suzuki Y."/>
            <person name="Kubo T."/>
            <person name="Oyama M."/>
            <person name="Kohara Y."/>
            <person name="Fujiyama A."/>
            <person name="Arakawa K."/>
            <person name="Katayama T."/>
            <person name="Toyoda A."/>
            <person name="Kunieda T."/>
        </authorList>
    </citation>
    <scope>NUCLEOTIDE SEQUENCE [LARGE SCALE GENOMIC DNA]</scope>
    <source>
        <strain evidence="1 2">YOKOZUNA-1</strain>
    </source>
</reference>
<evidence type="ECO:0000313" key="1">
    <source>
        <dbReference type="EMBL" id="GAV08630.1"/>
    </source>
</evidence>
<dbReference type="AlphaFoldDB" id="A0A1D1W578"/>
<name>A0A1D1W578_RAMVA</name>
<sequence length="60" mass="6706">MRTRQKPRLQRIYHNHPQGVVSKSSVPDTFNPAIPALIGNAQDISRAFSLLIQVVQTHTA</sequence>
<gene>
    <name evidence="1" type="primary">RvY_18294-1</name>
    <name evidence="1" type="synonym">RvY_18294.1</name>
    <name evidence="1" type="ORF">RvY_18294</name>
</gene>
<accession>A0A1D1W578</accession>
<evidence type="ECO:0000313" key="2">
    <source>
        <dbReference type="Proteomes" id="UP000186922"/>
    </source>
</evidence>
<protein>
    <submittedName>
        <fullName evidence="1">Uncharacterized protein</fullName>
    </submittedName>
</protein>
<proteinExistence type="predicted"/>
<organism evidence="1 2">
    <name type="scientific">Ramazzottius varieornatus</name>
    <name type="common">Water bear</name>
    <name type="synonym">Tardigrade</name>
    <dbReference type="NCBI Taxonomy" id="947166"/>
    <lineage>
        <taxon>Eukaryota</taxon>
        <taxon>Metazoa</taxon>
        <taxon>Ecdysozoa</taxon>
        <taxon>Tardigrada</taxon>
        <taxon>Eutardigrada</taxon>
        <taxon>Parachela</taxon>
        <taxon>Hypsibioidea</taxon>
        <taxon>Ramazzottiidae</taxon>
        <taxon>Ramazzottius</taxon>
    </lineage>
</organism>
<dbReference type="EMBL" id="BDGG01000018">
    <property type="protein sequence ID" value="GAV08630.1"/>
    <property type="molecule type" value="Genomic_DNA"/>
</dbReference>
<keyword evidence="2" id="KW-1185">Reference proteome</keyword>
<dbReference type="Proteomes" id="UP000186922">
    <property type="component" value="Unassembled WGS sequence"/>
</dbReference>
<comment type="caution">
    <text evidence="1">The sequence shown here is derived from an EMBL/GenBank/DDBJ whole genome shotgun (WGS) entry which is preliminary data.</text>
</comment>